<name>A0ABR3L270_9TELE</name>
<gene>
    <name evidence="2" type="ORF">QQF64_034302</name>
</gene>
<sequence>MKLSLLPSVNQPHSPNGVSNCSLPLLDIVLLRTDQPSVKPTINSGQVSLQAGEHSGAGDREGSKECMLSIVPVKVKHCKGSKVISTYAFLDPSSSATFYTKSLANKLNLIGRKTNILLQTMSQEKSVSSDVITGLEVSAIDQTFICY</sequence>
<comment type="caution">
    <text evidence="2">The sequence shown here is derived from an EMBL/GenBank/DDBJ whole genome shotgun (WGS) entry which is preliminary data.</text>
</comment>
<accession>A0ABR3L270</accession>
<dbReference type="PANTHER" id="PTHR47331:SF3">
    <property type="match status" value="1"/>
</dbReference>
<dbReference type="Proteomes" id="UP001558613">
    <property type="component" value="Unassembled WGS sequence"/>
</dbReference>
<evidence type="ECO:0000256" key="1">
    <source>
        <dbReference type="SAM" id="MobiDB-lite"/>
    </source>
</evidence>
<proteinExistence type="predicted"/>
<dbReference type="EMBL" id="JAYMGO010000040">
    <property type="protein sequence ID" value="KAL1246958.1"/>
    <property type="molecule type" value="Genomic_DNA"/>
</dbReference>
<dbReference type="PANTHER" id="PTHR47331">
    <property type="entry name" value="PHD-TYPE DOMAIN-CONTAINING PROTEIN"/>
    <property type="match status" value="1"/>
</dbReference>
<feature type="region of interest" description="Disordered" evidence="1">
    <location>
        <begin position="41"/>
        <end position="60"/>
    </location>
</feature>
<keyword evidence="3" id="KW-1185">Reference proteome</keyword>
<evidence type="ECO:0000313" key="2">
    <source>
        <dbReference type="EMBL" id="KAL1246958.1"/>
    </source>
</evidence>
<protein>
    <submittedName>
        <fullName evidence="2">Uncharacterized protein</fullName>
    </submittedName>
</protein>
<reference evidence="2 3" key="1">
    <citation type="submission" date="2023-09" db="EMBL/GenBank/DDBJ databases">
        <authorList>
            <person name="Wang M."/>
        </authorList>
    </citation>
    <scope>NUCLEOTIDE SEQUENCE [LARGE SCALE GENOMIC DNA]</scope>
    <source>
        <strain evidence="2">GT-2023</strain>
        <tissue evidence="2">Liver</tissue>
    </source>
</reference>
<evidence type="ECO:0000313" key="3">
    <source>
        <dbReference type="Proteomes" id="UP001558613"/>
    </source>
</evidence>
<organism evidence="2 3">
    <name type="scientific">Cirrhinus molitorella</name>
    <name type="common">mud carp</name>
    <dbReference type="NCBI Taxonomy" id="172907"/>
    <lineage>
        <taxon>Eukaryota</taxon>
        <taxon>Metazoa</taxon>
        <taxon>Chordata</taxon>
        <taxon>Craniata</taxon>
        <taxon>Vertebrata</taxon>
        <taxon>Euteleostomi</taxon>
        <taxon>Actinopterygii</taxon>
        <taxon>Neopterygii</taxon>
        <taxon>Teleostei</taxon>
        <taxon>Ostariophysi</taxon>
        <taxon>Cypriniformes</taxon>
        <taxon>Cyprinidae</taxon>
        <taxon>Labeoninae</taxon>
        <taxon>Labeonini</taxon>
        <taxon>Cirrhinus</taxon>
    </lineage>
</organism>